<dbReference type="InterPro" id="IPR039808">
    <property type="entry name" value="Cadherin"/>
</dbReference>
<keyword evidence="6" id="KW-0325">Glycoprotein</keyword>
<dbReference type="PROSITE" id="PS00232">
    <property type="entry name" value="CADHERIN_1"/>
    <property type="match status" value="2"/>
</dbReference>
<feature type="domain" description="Cadherin" evidence="11">
    <location>
        <begin position="246"/>
        <end position="353"/>
    </location>
</feature>
<organism evidence="12 14">
    <name type="scientific">Didymodactylos carnosus</name>
    <dbReference type="NCBI Taxonomy" id="1234261"/>
    <lineage>
        <taxon>Eukaryota</taxon>
        <taxon>Metazoa</taxon>
        <taxon>Spiralia</taxon>
        <taxon>Gnathifera</taxon>
        <taxon>Rotifera</taxon>
        <taxon>Eurotatoria</taxon>
        <taxon>Bdelloidea</taxon>
        <taxon>Philodinida</taxon>
        <taxon>Philodinidae</taxon>
        <taxon>Didymodactylos</taxon>
    </lineage>
</organism>
<dbReference type="GO" id="GO:0016477">
    <property type="term" value="P:cell migration"/>
    <property type="evidence" value="ECO:0007669"/>
    <property type="project" value="TreeGrafter"/>
</dbReference>
<evidence type="ECO:0000256" key="2">
    <source>
        <dbReference type="ARBA" id="ARBA00022737"/>
    </source>
</evidence>
<evidence type="ECO:0000313" key="12">
    <source>
        <dbReference type="EMBL" id="CAF1196927.1"/>
    </source>
</evidence>
<evidence type="ECO:0000313" key="13">
    <source>
        <dbReference type="EMBL" id="CAF3961306.1"/>
    </source>
</evidence>
<dbReference type="InterPro" id="IPR015919">
    <property type="entry name" value="Cadherin-like_sf"/>
</dbReference>
<evidence type="ECO:0000256" key="7">
    <source>
        <dbReference type="PROSITE-ProRule" id="PRU00043"/>
    </source>
</evidence>
<feature type="chain" id="PRO_5036226316" description="Cadherin domain-containing protein" evidence="10">
    <location>
        <begin position="20"/>
        <end position="1106"/>
    </location>
</feature>
<evidence type="ECO:0000313" key="14">
    <source>
        <dbReference type="Proteomes" id="UP000663829"/>
    </source>
</evidence>
<evidence type="ECO:0000256" key="8">
    <source>
        <dbReference type="SAM" id="MobiDB-lite"/>
    </source>
</evidence>
<dbReference type="EMBL" id="CAJOBC010008425">
    <property type="protein sequence ID" value="CAF3961306.1"/>
    <property type="molecule type" value="Genomic_DNA"/>
</dbReference>
<feature type="domain" description="Cadherin" evidence="11">
    <location>
        <begin position="54"/>
        <end position="134"/>
    </location>
</feature>
<dbReference type="Gene3D" id="2.60.40.60">
    <property type="entry name" value="Cadherins"/>
    <property type="match status" value="6"/>
</dbReference>
<gene>
    <name evidence="12" type="ORF">GPM918_LOCUS23512</name>
    <name evidence="13" type="ORF">SRO942_LOCUS23511</name>
</gene>
<dbReference type="AlphaFoldDB" id="A0A814WCZ0"/>
<comment type="caution">
    <text evidence="12">The sequence shown here is derived from an EMBL/GenBank/DDBJ whole genome shotgun (WGS) entry which is preliminary data.</text>
</comment>
<feature type="region of interest" description="Disordered" evidence="8">
    <location>
        <begin position="1053"/>
        <end position="1078"/>
    </location>
</feature>
<feature type="domain" description="Cadherin" evidence="11">
    <location>
        <begin position="366"/>
        <end position="471"/>
    </location>
</feature>
<feature type="compositionally biased region" description="Low complexity" evidence="8">
    <location>
        <begin position="891"/>
        <end position="905"/>
    </location>
</feature>
<keyword evidence="3 7" id="KW-0106">Calcium</keyword>
<proteinExistence type="predicted"/>
<feature type="signal peptide" evidence="10">
    <location>
        <begin position="1"/>
        <end position="19"/>
    </location>
</feature>
<feature type="region of interest" description="Disordered" evidence="8">
    <location>
        <begin position="889"/>
        <end position="908"/>
    </location>
</feature>
<keyword evidence="9" id="KW-0812">Transmembrane</keyword>
<dbReference type="SMART" id="SM00112">
    <property type="entry name" value="CA"/>
    <property type="match status" value="6"/>
</dbReference>
<dbReference type="Pfam" id="PF00028">
    <property type="entry name" value="Cadherin"/>
    <property type="match status" value="4"/>
</dbReference>
<keyword evidence="9" id="KW-1133">Transmembrane helix</keyword>
<dbReference type="GO" id="GO:0007156">
    <property type="term" value="P:homophilic cell adhesion via plasma membrane adhesion molecules"/>
    <property type="evidence" value="ECO:0007669"/>
    <property type="project" value="InterPro"/>
</dbReference>
<dbReference type="Proteomes" id="UP000681722">
    <property type="component" value="Unassembled WGS sequence"/>
</dbReference>
<feature type="domain" description="Cadherin" evidence="11">
    <location>
        <begin position="594"/>
        <end position="700"/>
    </location>
</feature>
<dbReference type="EMBL" id="CAJNOQ010008424">
    <property type="protein sequence ID" value="CAF1196927.1"/>
    <property type="molecule type" value="Genomic_DNA"/>
</dbReference>
<dbReference type="PANTHER" id="PTHR24027">
    <property type="entry name" value="CADHERIN-23"/>
    <property type="match status" value="1"/>
</dbReference>
<feature type="region of interest" description="Disordered" evidence="8">
    <location>
        <begin position="951"/>
        <end position="1013"/>
    </location>
</feature>
<feature type="compositionally biased region" description="Low complexity" evidence="8">
    <location>
        <begin position="1002"/>
        <end position="1011"/>
    </location>
</feature>
<reference evidence="12" key="1">
    <citation type="submission" date="2021-02" db="EMBL/GenBank/DDBJ databases">
        <authorList>
            <person name="Nowell W R."/>
        </authorList>
    </citation>
    <scope>NUCLEOTIDE SEQUENCE</scope>
</reference>
<dbReference type="CDD" id="cd11304">
    <property type="entry name" value="Cadherin_repeat"/>
    <property type="match status" value="5"/>
</dbReference>
<dbReference type="InterPro" id="IPR020894">
    <property type="entry name" value="Cadherin_CS"/>
</dbReference>
<dbReference type="OrthoDB" id="6252479at2759"/>
<keyword evidence="2" id="KW-0677">Repeat</keyword>
<keyword evidence="4" id="KW-0130">Cell adhesion</keyword>
<dbReference type="PANTHER" id="PTHR24027:SF438">
    <property type="entry name" value="CADHERIN 23"/>
    <property type="match status" value="1"/>
</dbReference>
<name>A0A814WCZ0_9BILA</name>
<dbReference type="GO" id="GO:0045296">
    <property type="term" value="F:cadherin binding"/>
    <property type="evidence" value="ECO:0007669"/>
    <property type="project" value="TreeGrafter"/>
</dbReference>
<dbReference type="Proteomes" id="UP000663829">
    <property type="component" value="Unassembled WGS sequence"/>
</dbReference>
<evidence type="ECO:0000256" key="3">
    <source>
        <dbReference type="ARBA" id="ARBA00022837"/>
    </source>
</evidence>
<accession>A0A814WCZ0</accession>
<dbReference type="PROSITE" id="PS50268">
    <property type="entry name" value="CADHERIN_2"/>
    <property type="match status" value="6"/>
</dbReference>
<feature type="domain" description="Cadherin" evidence="11">
    <location>
        <begin position="511"/>
        <end position="593"/>
    </location>
</feature>
<evidence type="ECO:0000256" key="4">
    <source>
        <dbReference type="ARBA" id="ARBA00022889"/>
    </source>
</evidence>
<comment type="subcellular location">
    <subcellularLocation>
        <location evidence="1">Membrane</location>
        <topology evidence="1">Single-pass membrane protein</topology>
    </subcellularLocation>
</comment>
<protein>
    <recommendedName>
        <fullName evidence="11">Cadherin domain-containing protein</fullName>
    </recommendedName>
</protein>
<evidence type="ECO:0000256" key="10">
    <source>
        <dbReference type="SAM" id="SignalP"/>
    </source>
</evidence>
<evidence type="ECO:0000256" key="1">
    <source>
        <dbReference type="ARBA" id="ARBA00004167"/>
    </source>
</evidence>
<sequence>MQTVIFLMSIFILFSLVHFCVVYSNSPRIITIHVDEEIPLNTVLFTYLPTDLSTYRLFDTNRNHNSFVKFDSQTGRLILQRSIDRERLCIEHICDCLKCELKIEIIEWQQATTTYSVLKLILIIDDINDNYPIFNRNSYELNIMENVPKNFLLQLESASDADLNNNGKIGYELISLNKSLSLPFVLYHNEKTNTIALRVIEELDRELTDTYLYRLIAYDYGHPRKQSSTILHIIVNDVNDNIPVLEHQLIKLNISEDTSIGTELTRINATDADIGLNGKLRYSITNGIPSVWIDHFRINEITGVLTLVGPVDYESEQYFRLTVQVKDLGESSMPVFCTIELNITDRNDNGPNVYITFVEQLDYGLYENRSTIYIRENIQSGQIIAHVAVNDLDSNENGQLEWKIESKLLQTKTIDNQSFLLITRNDMIIDREKQDHDKLILIVNDKGIPKKTIRMEYNIIVMDENDNEPIFNETNCNIQLIGNKTHGKYLKSIMISKNLGRVPHKDPLFIVNAYDIDINENSRISYKIAPPNDKYFYITFDGEVYVNNTLDYETAREYKLEIIAQDNGISVQLNKTKQCLISIQNLNNYRSIFEKDNYEYYLDENSQVPSTIGQIHVNDYDHTKQLYYSLISNITFLPFSIDEYGTLILVRPLDYEQIKQYNFFVNVKDNEQLKINVPVRIYVQNINDNCAKVHITSNIFYINIDNLTDNYDNRKQLGQIQIEDADNDTAILTILNSQQSPVELIQLSHNQYSIFPVNKSKLFEGQYLIEVNVFDGHYTYIERCDLAIKIMVVCGTNQTNKTRALLLGEEELLRILQQKSTSITSSTKIHRYYYYLITFLCFIIVLSFGTILTAICLHTIMCSSQSRRYNCKRKTIEYQQQQQKLYDKYIGDNGSSGDGSSSSNNMGRKDDLLLHERQMLVNSDDASFESDSTNERTRNILSNSINVDQTLLRPSTGDRNLRIRNSYPPPYLSMRNMLEKKSLTPTPYKPRDSGYESMDADSSSPSQQQPSHQIHYTKRLLIRRDLHKPCNWYRHKNDGVDLTVNTHVTGISSISSSRSTTSTMNERPSPPQQHSSANNLHYFKETEMQTFRRPTVRLAEEEKIDV</sequence>
<feature type="compositionally biased region" description="Low complexity" evidence="8">
    <location>
        <begin position="1053"/>
        <end position="1063"/>
    </location>
</feature>
<feature type="transmembrane region" description="Helical" evidence="9">
    <location>
        <begin position="832"/>
        <end position="860"/>
    </location>
</feature>
<keyword evidence="14" id="KW-1185">Reference proteome</keyword>
<keyword evidence="10" id="KW-0732">Signal</keyword>
<dbReference type="SUPFAM" id="SSF49313">
    <property type="entry name" value="Cadherin-like"/>
    <property type="match status" value="5"/>
</dbReference>
<keyword evidence="5 9" id="KW-0472">Membrane</keyword>
<dbReference type="InterPro" id="IPR002126">
    <property type="entry name" value="Cadherin-like_dom"/>
</dbReference>
<evidence type="ECO:0000259" key="11">
    <source>
        <dbReference type="PROSITE" id="PS50268"/>
    </source>
</evidence>
<dbReference type="PRINTS" id="PR00205">
    <property type="entry name" value="CADHERIN"/>
</dbReference>
<feature type="domain" description="Cadherin" evidence="11">
    <location>
        <begin position="135"/>
        <end position="245"/>
    </location>
</feature>
<evidence type="ECO:0000256" key="5">
    <source>
        <dbReference type="ARBA" id="ARBA00023136"/>
    </source>
</evidence>
<evidence type="ECO:0000256" key="9">
    <source>
        <dbReference type="SAM" id="Phobius"/>
    </source>
</evidence>
<dbReference type="GO" id="GO:0005509">
    <property type="term" value="F:calcium ion binding"/>
    <property type="evidence" value="ECO:0007669"/>
    <property type="project" value="UniProtKB-UniRule"/>
</dbReference>
<dbReference type="GO" id="GO:0016342">
    <property type="term" value="C:catenin complex"/>
    <property type="evidence" value="ECO:0007669"/>
    <property type="project" value="TreeGrafter"/>
</dbReference>
<dbReference type="GO" id="GO:0008013">
    <property type="term" value="F:beta-catenin binding"/>
    <property type="evidence" value="ECO:0007669"/>
    <property type="project" value="TreeGrafter"/>
</dbReference>
<evidence type="ECO:0000256" key="6">
    <source>
        <dbReference type="ARBA" id="ARBA00023180"/>
    </source>
</evidence>
<dbReference type="FunFam" id="2.60.40.60:FF:000002">
    <property type="entry name" value="Protocadherin alpha 2"/>
    <property type="match status" value="1"/>
</dbReference>